<gene>
    <name evidence="1" type="primary">GLEAN_05957</name>
    <name evidence="1" type="ORF">TcasGA2_TC005957</name>
</gene>
<reference evidence="1 2" key="2">
    <citation type="journal article" date="2010" name="Nucleic Acids Res.">
        <title>BeetleBase in 2010: revisions to provide comprehensive genomic information for Tribolium castaneum.</title>
        <authorList>
            <person name="Kim H.S."/>
            <person name="Murphy T."/>
            <person name="Xia J."/>
            <person name="Caragea D."/>
            <person name="Park Y."/>
            <person name="Beeman R.W."/>
            <person name="Lorenzen M.D."/>
            <person name="Butcher S."/>
            <person name="Manak J.R."/>
            <person name="Brown S.J."/>
        </authorList>
    </citation>
    <scope>GENOME REANNOTATION</scope>
    <source>
        <strain evidence="1 2">Georgia GA2</strain>
    </source>
</reference>
<dbReference type="OMA" id="SANCDRQ"/>
<dbReference type="AlphaFoldDB" id="D6WVC5"/>
<dbReference type="Proteomes" id="UP000007266">
    <property type="component" value="Linkage group 8"/>
</dbReference>
<keyword evidence="2" id="KW-1185">Reference proteome</keyword>
<reference evidence="1 2" key="1">
    <citation type="journal article" date="2008" name="Nature">
        <title>The genome of the model beetle and pest Tribolium castaneum.</title>
        <authorList>
            <consortium name="Tribolium Genome Sequencing Consortium"/>
            <person name="Richards S."/>
            <person name="Gibbs R.A."/>
            <person name="Weinstock G.M."/>
            <person name="Brown S.J."/>
            <person name="Denell R."/>
            <person name="Beeman R.W."/>
            <person name="Gibbs R."/>
            <person name="Beeman R.W."/>
            <person name="Brown S.J."/>
            <person name="Bucher G."/>
            <person name="Friedrich M."/>
            <person name="Grimmelikhuijzen C.J."/>
            <person name="Klingler M."/>
            <person name="Lorenzen M."/>
            <person name="Richards S."/>
            <person name="Roth S."/>
            <person name="Schroder R."/>
            <person name="Tautz D."/>
            <person name="Zdobnov E.M."/>
            <person name="Muzny D."/>
            <person name="Gibbs R.A."/>
            <person name="Weinstock G.M."/>
            <person name="Attaway T."/>
            <person name="Bell S."/>
            <person name="Buhay C.J."/>
            <person name="Chandrabose M.N."/>
            <person name="Chavez D."/>
            <person name="Clerk-Blankenburg K.P."/>
            <person name="Cree A."/>
            <person name="Dao M."/>
            <person name="Davis C."/>
            <person name="Chacko J."/>
            <person name="Dinh H."/>
            <person name="Dugan-Rocha S."/>
            <person name="Fowler G."/>
            <person name="Garner T.T."/>
            <person name="Garnes J."/>
            <person name="Gnirke A."/>
            <person name="Hawes A."/>
            <person name="Hernandez J."/>
            <person name="Hines S."/>
            <person name="Holder M."/>
            <person name="Hume J."/>
            <person name="Jhangiani S.N."/>
            <person name="Joshi V."/>
            <person name="Khan Z.M."/>
            <person name="Jackson L."/>
            <person name="Kovar C."/>
            <person name="Kowis A."/>
            <person name="Lee S."/>
            <person name="Lewis L.R."/>
            <person name="Margolis J."/>
            <person name="Morgan M."/>
            <person name="Nazareth L.V."/>
            <person name="Nguyen N."/>
            <person name="Okwuonu G."/>
            <person name="Parker D."/>
            <person name="Richards S."/>
            <person name="Ruiz S.J."/>
            <person name="Santibanez J."/>
            <person name="Savard J."/>
            <person name="Scherer S.E."/>
            <person name="Schneider B."/>
            <person name="Sodergren E."/>
            <person name="Tautz D."/>
            <person name="Vattahil S."/>
            <person name="Villasana D."/>
            <person name="White C.S."/>
            <person name="Wright R."/>
            <person name="Park Y."/>
            <person name="Beeman R.W."/>
            <person name="Lord J."/>
            <person name="Oppert B."/>
            <person name="Lorenzen M."/>
            <person name="Brown S."/>
            <person name="Wang L."/>
            <person name="Savard J."/>
            <person name="Tautz D."/>
            <person name="Richards S."/>
            <person name="Weinstock G."/>
            <person name="Gibbs R.A."/>
            <person name="Liu Y."/>
            <person name="Worley K."/>
            <person name="Weinstock G."/>
            <person name="Elsik C.G."/>
            <person name="Reese J.T."/>
            <person name="Elhaik E."/>
            <person name="Landan G."/>
            <person name="Graur D."/>
            <person name="Arensburger P."/>
            <person name="Atkinson P."/>
            <person name="Beeman R.W."/>
            <person name="Beidler J."/>
            <person name="Brown S.J."/>
            <person name="Demuth J.P."/>
            <person name="Drury D.W."/>
            <person name="Du Y.Z."/>
            <person name="Fujiwara H."/>
            <person name="Lorenzen M."/>
            <person name="Maselli V."/>
            <person name="Osanai M."/>
            <person name="Park Y."/>
            <person name="Robertson H.M."/>
            <person name="Tu Z."/>
            <person name="Wang J.J."/>
            <person name="Wang S."/>
            <person name="Richards S."/>
            <person name="Song H."/>
            <person name="Zhang L."/>
            <person name="Sodergren E."/>
            <person name="Werner D."/>
            <person name="Stanke M."/>
            <person name="Morgenstern B."/>
            <person name="Solovyev V."/>
            <person name="Kosarev P."/>
            <person name="Brown G."/>
            <person name="Chen H.C."/>
            <person name="Ermolaeva O."/>
            <person name="Hlavina W."/>
            <person name="Kapustin Y."/>
            <person name="Kiryutin B."/>
            <person name="Kitts P."/>
            <person name="Maglott D."/>
            <person name="Pruitt K."/>
            <person name="Sapojnikov V."/>
            <person name="Souvorov A."/>
            <person name="Mackey A.J."/>
            <person name="Waterhouse R.M."/>
            <person name="Wyder S."/>
            <person name="Zdobnov E.M."/>
            <person name="Zdobnov E.M."/>
            <person name="Wyder S."/>
            <person name="Kriventseva E.V."/>
            <person name="Kadowaki T."/>
            <person name="Bork P."/>
            <person name="Aranda M."/>
            <person name="Bao R."/>
            <person name="Beermann A."/>
            <person name="Berns N."/>
            <person name="Bolognesi R."/>
            <person name="Bonneton F."/>
            <person name="Bopp D."/>
            <person name="Brown S.J."/>
            <person name="Bucher G."/>
            <person name="Butts T."/>
            <person name="Chaumot A."/>
            <person name="Denell R.E."/>
            <person name="Ferrier D.E."/>
            <person name="Friedrich M."/>
            <person name="Gordon C.M."/>
            <person name="Jindra M."/>
            <person name="Klingler M."/>
            <person name="Lan Q."/>
            <person name="Lattorff H.M."/>
            <person name="Laudet V."/>
            <person name="von Levetsow C."/>
            <person name="Liu Z."/>
            <person name="Lutz R."/>
            <person name="Lynch J.A."/>
            <person name="da Fonseca R.N."/>
            <person name="Posnien N."/>
            <person name="Reuter R."/>
            <person name="Roth S."/>
            <person name="Savard J."/>
            <person name="Schinko J.B."/>
            <person name="Schmitt C."/>
            <person name="Schoppmeier M."/>
            <person name="Schroder R."/>
            <person name="Shippy T.D."/>
            <person name="Simonnet F."/>
            <person name="Marques-Souza H."/>
            <person name="Tautz D."/>
            <person name="Tomoyasu Y."/>
            <person name="Trauner J."/>
            <person name="Van der Zee M."/>
            <person name="Vervoort M."/>
            <person name="Wittkopp N."/>
            <person name="Wimmer E.A."/>
            <person name="Yang X."/>
            <person name="Jones A.K."/>
            <person name="Sattelle D.B."/>
            <person name="Ebert P.R."/>
            <person name="Nelson D."/>
            <person name="Scott J.G."/>
            <person name="Beeman R.W."/>
            <person name="Muthukrishnan S."/>
            <person name="Kramer K.J."/>
            <person name="Arakane Y."/>
            <person name="Beeman R.W."/>
            <person name="Zhu Q."/>
            <person name="Hogenkamp D."/>
            <person name="Dixit R."/>
            <person name="Oppert B."/>
            <person name="Jiang H."/>
            <person name="Zou Z."/>
            <person name="Marshall J."/>
            <person name="Elpidina E."/>
            <person name="Vinokurov K."/>
            <person name="Oppert C."/>
            <person name="Zou Z."/>
            <person name="Evans J."/>
            <person name="Lu Z."/>
            <person name="Zhao P."/>
            <person name="Sumathipala N."/>
            <person name="Altincicek B."/>
            <person name="Vilcinskas A."/>
            <person name="Williams M."/>
            <person name="Hultmark D."/>
            <person name="Hetru C."/>
            <person name="Jiang H."/>
            <person name="Grimmelikhuijzen C.J."/>
            <person name="Hauser F."/>
            <person name="Cazzamali G."/>
            <person name="Williamson M."/>
            <person name="Park Y."/>
            <person name="Li B."/>
            <person name="Tanaka Y."/>
            <person name="Predel R."/>
            <person name="Neupert S."/>
            <person name="Schachtner J."/>
            <person name="Verleyen P."/>
            <person name="Raible F."/>
            <person name="Bork P."/>
            <person name="Friedrich M."/>
            <person name="Walden K.K."/>
            <person name="Robertson H.M."/>
            <person name="Angeli S."/>
            <person name="Foret S."/>
            <person name="Bucher G."/>
            <person name="Schuetz S."/>
            <person name="Maleszka R."/>
            <person name="Wimmer E.A."/>
            <person name="Beeman R.W."/>
            <person name="Lorenzen M."/>
            <person name="Tomoyasu Y."/>
            <person name="Miller S.C."/>
            <person name="Grossmann D."/>
            <person name="Bucher G."/>
        </authorList>
    </citation>
    <scope>NUCLEOTIDE SEQUENCE [LARGE SCALE GENOMIC DNA]</scope>
    <source>
        <strain evidence="1 2">Georgia GA2</strain>
    </source>
</reference>
<evidence type="ECO:0000313" key="2">
    <source>
        <dbReference type="Proteomes" id="UP000007266"/>
    </source>
</evidence>
<dbReference type="EMBL" id="KQ971357">
    <property type="protein sequence ID" value="EFA08316.1"/>
    <property type="molecule type" value="Genomic_DNA"/>
</dbReference>
<accession>D6WVC5</accession>
<dbReference type="KEGG" id="tca:103313866"/>
<proteinExistence type="predicted"/>
<dbReference type="HOGENOM" id="CLU_1808715_0_0_1"/>
<sequence>MSANCDRQTAAKKLLQGKGRDTTEQRINRRQRLVQHFKSLRIETIDRFRKMSHDDLTYEILNEMKKCILSTLDTKELLDAEEMTQIMDDLHKEMIVLEIEQHEKDTSDEIDSITNSLMSKCCLCGDLVVQSNICDACVEELNS</sequence>
<organism evidence="1 2">
    <name type="scientific">Tribolium castaneum</name>
    <name type="common">Red flour beetle</name>
    <dbReference type="NCBI Taxonomy" id="7070"/>
    <lineage>
        <taxon>Eukaryota</taxon>
        <taxon>Metazoa</taxon>
        <taxon>Ecdysozoa</taxon>
        <taxon>Arthropoda</taxon>
        <taxon>Hexapoda</taxon>
        <taxon>Insecta</taxon>
        <taxon>Pterygota</taxon>
        <taxon>Neoptera</taxon>
        <taxon>Endopterygota</taxon>
        <taxon>Coleoptera</taxon>
        <taxon>Polyphaga</taxon>
        <taxon>Cucujiformia</taxon>
        <taxon>Tenebrionidae</taxon>
        <taxon>Tenebrionidae incertae sedis</taxon>
        <taxon>Tribolium</taxon>
    </lineage>
</organism>
<evidence type="ECO:0000313" key="1">
    <source>
        <dbReference type="EMBL" id="EFA08316.1"/>
    </source>
</evidence>
<dbReference type="OrthoDB" id="6769777at2759"/>
<dbReference type="InParanoid" id="D6WVC5"/>
<name>D6WVC5_TRICA</name>
<protein>
    <submittedName>
        <fullName evidence="1">Uncharacterized protein</fullName>
    </submittedName>
</protein>